<dbReference type="Pfam" id="PF03031">
    <property type="entry name" value="NIF"/>
    <property type="match status" value="1"/>
</dbReference>
<dbReference type="EC" id="3.1.3.16" evidence="3"/>
<evidence type="ECO:0000256" key="3">
    <source>
        <dbReference type="ARBA" id="ARBA00013081"/>
    </source>
</evidence>
<evidence type="ECO:0000256" key="8">
    <source>
        <dbReference type="ARBA" id="ARBA00023242"/>
    </source>
</evidence>
<dbReference type="InterPro" id="IPR023214">
    <property type="entry name" value="HAD_sf"/>
</dbReference>
<feature type="region of interest" description="Disordered" evidence="12">
    <location>
        <begin position="1"/>
        <end position="28"/>
    </location>
</feature>
<dbReference type="InterPro" id="IPR000626">
    <property type="entry name" value="Ubiquitin-like_dom"/>
</dbReference>
<dbReference type="InterPro" id="IPR051658">
    <property type="entry name" value="UBLCP1"/>
</dbReference>
<evidence type="ECO:0000256" key="6">
    <source>
        <dbReference type="ARBA" id="ARBA00022842"/>
    </source>
</evidence>
<name>A0A9W8G5U0_9FUNG</name>
<evidence type="ECO:0000259" key="13">
    <source>
        <dbReference type="PROSITE" id="PS50053"/>
    </source>
</evidence>
<dbReference type="PANTHER" id="PTHR48493:SF1">
    <property type="entry name" value="UBIQUITIN-LIKE DOMAIN-CONTAINING CTD PHOSPHATASE 1"/>
    <property type="match status" value="1"/>
</dbReference>
<evidence type="ECO:0000256" key="10">
    <source>
        <dbReference type="ARBA" id="ARBA00047761"/>
    </source>
</evidence>
<dbReference type="GO" id="GO:0005634">
    <property type="term" value="C:nucleus"/>
    <property type="evidence" value="ECO:0007669"/>
    <property type="project" value="UniProtKB-SubCell"/>
</dbReference>
<dbReference type="GO" id="GO:0004722">
    <property type="term" value="F:protein serine/threonine phosphatase activity"/>
    <property type="evidence" value="ECO:0007669"/>
    <property type="project" value="UniProtKB-EC"/>
</dbReference>
<dbReference type="Pfam" id="PF00240">
    <property type="entry name" value="ubiquitin"/>
    <property type="match status" value="1"/>
</dbReference>
<dbReference type="Gene3D" id="3.10.20.90">
    <property type="entry name" value="Phosphatidylinositol 3-kinase Catalytic Subunit, Chain A, domain 1"/>
    <property type="match status" value="1"/>
</dbReference>
<comment type="cofactor">
    <cofactor evidence="1">
        <name>Mg(2+)</name>
        <dbReference type="ChEBI" id="CHEBI:18420"/>
    </cofactor>
</comment>
<comment type="catalytic activity">
    <reaction evidence="11">
        <text>O-phospho-L-threonyl-[protein] + H2O = L-threonyl-[protein] + phosphate</text>
        <dbReference type="Rhea" id="RHEA:47004"/>
        <dbReference type="Rhea" id="RHEA-COMP:11060"/>
        <dbReference type="Rhea" id="RHEA-COMP:11605"/>
        <dbReference type="ChEBI" id="CHEBI:15377"/>
        <dbReference type="ChEBI" id="CHEBI:30013"/>
        <dbReference type="ChEBI" id="CHEBI:43474"/>
        <dbReference type="ChEBI" id="CHEBI:61977"/>
        <dbReference type="EC" id="3.1.3.16"/>
    </reaction>
</comment>
<evidence type="ECO:0000256" key="5">
    <source>
        <dbReference type="ARBA" id="ARBA00022801"/>
    </source>
</evidence>
<dbReference type="GO" id="GO:0046872">
    <property type="term" value="F:metal ion binding"/>
    <property type="evidence" value="ECO:0007669"/>
    <property type="project" value="UniProtKB-KW"/>
</dbReference>
<evidence type="ECO:0000256" key="12">
    <source>
        <dbReference type="SAM" id="MobiDB-lite"/>
    </source>
</evidence>
<evidence type="ECO:0000256" key="9">
    <source>
        <dbReference type="ARBA" id="ARBA00032039"/>
    </source>
</evidence>
<protein>
    <recommendedName>
        <fullName evidence="3">protein-serine/threonine phosphatase</fullName>
        <ecNumber evidence="3">3.1.3.16</ecNumber>
    </recommendedName>
    <alternativeName>
        <fullName evidence="9">Nuclear proteasome inhibitor UBLCP1</fullName>
    </alternativeName>
</protein>
<feature type="domain" description="FCP1 homology" evidence="14">
    <location>
        <begin position="155"/>
        <end position="316"/>
    </location>
</feature>
<accession>A0A9W8G5U0</accession>
<dbReference type="InterPro" id="IPR036412">
    <property type="entry name" value="HAD-like_sf"/>
</dbReference>
<organism evidence="15 16">
    <name type="scientific">Coemansia spiralis</name>
    <dbReference type="NCBI Taxonomy" id="417178"/>
    <lineage>
        <taxon>Eukaryota</taxon>
        <taxon>Fungi</taxon>
        <taxon>Fungi incertae sedis</taxon>
        <taxon>Zoopagomycota</taxon>
        <taxon>Kickxellomycotina</taxon>
        <taxon>Kickxellomycetes</taxon>
        <taxon>Kickxellales</taxon>
        <taxon>Kickxellaceae</taxon>
        <taxon>Coemansia</taxon>
    </lineage>
</organism>
<dbReference type="Gene3D" id="3.40.50.1000">
    <property type="entry name" value="HAD superfamily/HAD-like"/>
    <property type="match status" value="1"/>
</dbReference>
<dbReference type="AlphaFoldDB" id="A0A9W8G5U0"/>
<evidence type="ECO:0000313" key="16">
    <source>
        <dbReference type="Proteomes" id="UP001151518"/>
    </source>
</evidence>
<dbReference type="InterPro" id="IPR011943">
    <property type="entry name" value="HAD-SF_hydro_IIID"/>
</dbReference>
<proteinExistence type="predicted"/>
<evidence type="ECO:0000256" key="11">
    <source>
        <dbReference type="ARBA" id="ARBA00048336"/>
    </source>
</evidence>
<dbReference type="EMBL" id="JANBTW010000046">
    <property type="protein sequence ID" value="KAJ2675690.1"/>
    <property type="molecule type" value="Genomic_DNA"/>
</dbReference>
<dbReference type="PROSITE" id="PS50969">
    <property type="entry name" value="FCP1"/>
    <property type="match status" value="1"/>
</dbReference>
<keyword evidence="7" id="KW-0904">Protein phosphatase</keyword>
<reference evidence="15" key="1">
    <citation type="submission" date="2022-07" db="EMBL/GenBank/DDBJ databases">
        <title>Phylogenomic reconstructions and comparative analyses of Kickxellomycotina fungi.</title>
        <authorList>
            <person name="Reynolds N.K."/>
            <person name="Stajich J.E."/>
            <person name="Barry K."/>
            <person name="Grigoriev I.V."/>
            <person name="Crous P."/>
            <person name="Smith M.E."/>
        </authorList>
    </citation>
    <scope>NUCLEOTIDE SEQUENCE</scope>
    <source>
        <strain evidence="15">NRRL 3115</strain>
    </source>
</reference>
<evidence type="ECO:0000259" key="14">
    <source>
        <dbReference type="PROSITE" id="PS50969"/>
    </source>
</evidence>
<feature type="compositionally biased region" description="Basic and acidic residues" evidence="12">
    <location>
        <begin position="7"/>
        <end position="22"/>
    </location>
</feature>
<evidence type="ECO:0000256" key="7">
    <source>
        <dbReference type="ARBA" id="ARBA00022912"/>
    </source>
</evidence>
<dbReference type="SUPFAM" id="SSF54236">
    <property type="entry name" value="Ubiquitin-like"/>
    <property type="match status" value="1"/>
</dbReference>
<evidence type="ECO:0000256" key="4">
    <source>
        <dbReference type="ARBA" id="ARBA00022723"/>
    </source>
</evidence>
<dbReference type="SMART" id="SM00577">
    <property type="entry name" value="CPDc"/>
    <property type="match status" value="1"/>
</dbReference>
<evidence type="ECO:0000256" key="1">
    <source>
        <dbReference type="ARBA" id="ARBA00001946"/>
    </source>
</evidence>
<keyword evidence="6" id="KW-0460">Magnesium</keyword>
<keyword evidence="8" id="KW-0539">Nucleus</keyword>
<comment type="caution">
    <text evidence="15">The sequence shown here is derived from an EMBL/GenBank/DDBJ whole genome shotgun (WGS) entry which is preliminary data.</text>
</comment>
<gene>
    <name evidence="15" type="ORF">GGI25_003888</name>
</gene>
<evidence type="ECO:0000313" key="15">
    <source>
        <dbReference type="EMBL" id="KAJ2675690.1"/>
    </source>
</evidence>
<comment type="catalytic activity">
    <reaction evidence="10">
        <text>O-phospho-L-seryl-[protein] + H2O = L-seryl-[protein] + phosphate</text>
        <dbReference type="Rhea" id="RHEA:20629"/>
        <dbReference type="Rhea" id="RHEA-COMP:9863"/>
        <dbReference type="Rhea" id="RHEA-COMP:11604"/>
        <dbReference type="ChEBI" id="CHEBI:15377"/>
        <dbReference type="ChEBI" id="CHEBI:29999"/>
        <dbReference type="ChEBI" id="CHEBI:43474"/>
        <dbReference type="ChEBI" id="CHEBI:83421"/>
        <dbReference type="EC" id="3.1.3.16"/>
    </reaction>
</comment>
<dbReference type="SUPFAM" id="SSF56784">
    <property type="entry name" value="HAD-like"/>
    <property type="match status" value="1"/>
</dbReference>
<evidence type="ECO:0000256" key="2">
    <source>
        <dbReference type="ARBA" id="ARBA00004123"/>
    </source>
</evidence>
<dbReference type="GO" id="GO:0090364">
    <property type="term" value="P:regulation of proteasome assembly"/>
    <property type="evidence" value="ECO:0007669"/>
    <property type="project" value="InterPro"/>
</dbReference>
<comment type="subcellular location">
    <subcellularLocation>
        <location evidence="2">Nucleus</location>
    </subcellularLocation>
</comment>
<dbReference type="OrthoDB" id="1711508at2759"/>
<dbReference type="PROSITE" id="PS50053">
    <property type="entry name" value="UBIQUITIN_2"/>
    <property type="match status" value="1"/>
</dbReference>
<dbReference type="NCBIfam" id="TIGR02245">
    <property type="entry name" value="HAD_IIID1"/>
    <property type="match status" value="1"/>
</dbReference>
<dbReference type="SMART" id="SM00213">
    <property type="entry name" value="UBQ"/>
    <property type="match status" value="1"/>
</dbReference>
<dbReference type="Proteomes" id="UP001151518">
    <property type="component" value="Unassembled WGS sequence"/>
</dbReference>
<sequence length="334" mass="38161">MTILCSEDSHTTETTEGTHETAPEQPSAAQDELSRESLALEVFWKGTEQHSLRVSKHATILSVKVLIEELTGVDVEGQKLLGLVKGILPKDTCTLANLGIRSGTRVRLVGTRAAERLQPQSDNVDFNGRVVVSQDHVDRLDLIVRTAEIRIINEPRAMRKLAVLDLDYTLLDCSRRSGNVVEMARPGLHEFLTAIYPHYDLIVWSQTKWFYVESKITMMGMLTHPRYRLVAALDISTMVWVDMAKRGVVSKRQVKPLEFIWRRFPENYGPHNTVHVDDLRSNFALNRQNGLRVSQFRGDKTADTELYRLADYMVRIAKLPSLESLDHSKWYDYK</sequence>
<dbReference type="PANTHER" id="PTHR48493">
    <property type="entry name" value="UBIQUITIN-LIKE DOMAIN-CONTAINING CTD PHOSPHATASE 1"/>
    <property type="match status" value="1"/>
</dbReference>
<feature type="domain" description="Ubiquitin-like" evidence="13">
    <location>
        <begin position="40"/>
        <end position="115"/>
    </location>
</feature>
<dbReference type="InterPro" id="IPR029071">
    <property type="entry name" value="Ubiquitin-like_domsf"/>
</dbReference>
<keyword evidence="5" id="KW-0378">Hydrolase</keyword>
<dbReference type="InterPro" id="IPR004274">
    <property type="entry name" value="FCP1_dom"/>
</dbReference>
<keyword evidence="4" id="KW-0479">Metal-binding</keyword>